<reference evidence="1" key="1">
    <citation type="journal article" date="2021" name="New Phytol.">
        <title>Evolutionary innovations through gain and loss of genes in the ectomycorrhizal Boletales.</title>
        <authorList>
            <person name="Wu G."/>
            <person name="Miyauchi S."/>
            <person name="Morin E."/>
            <person name="Kuo A."/>
            <person name="Drula E."/>
            <person name="Varga T."/>
            <person name="Kohler A."/>
            <person name="Feng B."/>
            <person name="Cao Y."/>
            <person name="Lipzen A."/>
            <person name="Daum C."/>
            <person name="Hundley H."/>
            <person name="Pangilinan J."/>
            <person name="Johnson J."/>
            <person name="Barry K."/>
            <person name="LaButti K."/>
            <person name="Ng V."/>
            <person name="Ahrendt S."/>
            <person name="Min B."/>
            <person name="Choi I.G."/>
            <person name="Park H."/>
            <person name="Plett J.M."/>
            <person name="Magnuson J."/>
            <person name="Spatafora J.W."/>
            <person name="Nagy L.G."/>
            <person name="Henrissat B."/>
            <person name="Grigoriev I.V."/>
            <person name="Yang Z.L."/>
            <person name="Xu J."/>
            <person name="Martin F.M."/>
        </authorList>
    </citation>
    <scope>NUCLEOTIDE SEQUENCE</scope>
    <source>
        <strain evidence="1">KUC20120723A-06</strain>
    </source>
</reference>
<sequence length="160" mass="18122">MNVRPAKAGDLVNIQACNMQNLPENYSMRFWLYCALTWPQVSFVAEDHKGRIIGYVLSSIEGGGADDVPLYGHVNSLSVLRPHRRRGLAKRLMELSYEAMRTVYSAVYVELHVRVSNAGAIALYTKALGFSTVKVDKKYYGDGENAYIMRRKLKSSKRDR</sequence>
<accession>A0ACB8B5R4</accession>
<name>A0ACB8B5R4_9AGAM</name>
<protein>
    <submittedName>
        <fullName evidence="1">Acyl-CoA N-acyltransferase</fullName>
    </submittedName>
</protein>
<organism evidence="1 2">
    <name type="scientific">Leucogyrophana mollusca</name>
    <dbReference type="NCBI Taxonomy" id="85980"/>
    <lineage>
        <taxon>Eukaryota</taxon>
        <taxon>Fungi</taxon>
        <taxon>Dikarya</taxon>
        <taxon>Basidiomycota</taxon>
        <taxon>Agaricomycotina</taxon>
        <taxon>Agaricomycetes</taxon>
        <taxon>Agaricomycetidae</taxon>
        <taxon>Boletales</taxon>
        <taxon>Boletales incertae sedis</taxon>
        <taxon>Leucogyrophana</taxon>
    </lineage>
</organism>
<evidence type="ECO:0000313" key="2">
    <source>
        <dbReference type="Proteomes" id="UP000790709"/>
    </source>
</evidence>
<comment type="caution">
    <text evidence="1">The sequence shown here is derived from an EMBL/GenBank/DDBJ whole genome shotgun (WGS) entry which is preliminary data.</text>
</comment>
<proteinExistence type="predicted"/>
<keyword evidence="2" id="KW-1185">Reference proteome</keyword>
<dbReference type="EMBL" id="MU266560">
    <property type="protein sequence ID" value="KAH7920769.1"/>
    <property type="molecule type" value="Genomic_DNA"/>
</dbReference>
<dbReference type="Proteomes" id="UP000790709">
    <property type="component" value="Unassembled WGS sequence"/>
</dbReference>
<evidence type="ECO:0000313" key="1">
    <source>
        <dbReference type="EMBL" id="KAH7920769.1"/>
    </source>
</evidence>
<gene>
    <name evidence="1" type="ORF">BV22DRAFT_1039456</name>
</gene>